<proteinExistence type="predicted"/>
<reference evidence="1 2" key="1">
    <citation type="journal article" date="2022" name="Front. Microbiol.">
        <title>Commensal bacteria contribute to the growth of multidrug-resistant Avibacterium paragallinarum in chickens.</title>
        <authorList>
            <person name="Zhu J."/>
            <person name="Chen Y."/>
            <person name="Wu Y."/>
            <person name="Wang Y."/>
            <person name="Zhu K."/>
        </authorList>
    </citation>
    <scope>NUCLEOTIDE SEQUENCE [LARGE SCALE GENOMIC DNA]</scope>
    <source>
        <strain evidence="1 2">AV25</strain>
    </source>
</reference>
<sequence>MANSSTPSNACFFVRTFCTPKENRLAVIHSMMACSGQPLGWLDFQFYPVSHPATRYRQTVRSLAIALDYLELELIAMLYKFLLLGKHRLNPITINFIHHNTKMNENNSQLTPFTKCGDFFSIFTAIANSVAEPGNSNDKLVADKCTPLNACFFMRSTNTPQERPERLSMVTCYGKGFALCCVPQVAVFQPVTRYRQSLETFAVTSRKLFTCGVNAMKIFIFAAIRRTDLTNQIQKIRIFAESEKQARATLAREFILVLAGRINLKNLSQTHRTLYLIKNAVGGSIEGTTTYNGNRTRKTCGFFTPQIHIQGRLTLSDKAEFVARSIHRTKAEFIRTNKVSRLYAVVEALPHLLQVGKSFTKTYKRLPTMKTITKPTALIAGTFPIAFTSAMAEVNNG</sequence>
<dbReference type="Pfam" id="PF10554">
    <property type="entry name" value="Phage_ASH"/>
    <property type="match status" value="1"/>
</dbReference>
<comment type="caution">
    <text evidence="1">The sequence shown here is derived from an EMBL/GenBank/DDBJ whole genome shotgun (WGS) entry which is preliminary data.</text>
</comment>
<dbReference type="NCBIfam" id="NF033153">
    <property type="entry name" value="phage_ICD_like"/>
    <property type="match status" value="1"/>
</dbReference>
<organism evidence="1 2">
    <name type="scientific">Avibacterium paragallinarum</name>
    <name type="common">Haemophilus gallinarum</name>
    <dbReference type="NCBI Taxonomy" id="728"/>
    <lineage>
        <taxon>Bacteria</taxon>
        <taxon>Pseudomonadati</taxon>
        <taxon>Pseudomonadota</taxon>
        <taxon>Gammaproteobacteria</taxon>
        <taxon>Pasteurellales</taxon>
        <taxon>Pasteurellaceae</taxon>
        <taxon>Avibacterium</taxon>
    </lineage>
</organism>
<protein>
    <submittedName>
        <fullName evidence="1">Host cell division inhibitor Icd-like protein</fullName>
    </submittedName>
</protein>
<dbReference type="EMBL" id="JAMDKF010000009">
    <property type="protein sequence ID" value="MEE6041367.1"/>
    <property type="molecule type" value="Genomic_DNA"/>
</dbReference>
<accession>A0ABU7QHK6</accession>
<gene>
    <name evidence="1" type="ORF">M5S13_05630</name>
</gene>
<evidence type="ECO:0000313" key="1">
    <source>
        <dbReference type="EMBL" id="MEE6041367.1"/>
    </source>
</evidence>
<keyword evidence="2" id="KW-1185">Reference proteome</keyword>
<name>A0ABU7QHK6_AVIPA</name>
<dbReference type="InterPro" id="IPR018880">
    <property type="entry name" value="Phage_P4_Ash"/>
</dbReference>
<dbReference type="Proteomes" id="UP001347884">
    <property type="component" value="Unassembled WGS sequence"/>
</dbReference>
<evidence type="ECO:0000313" key="2">
    <source>
        <dbReference type="Proteomes" id="UP001347884"/>
    </source>
</evidence>